<dbReference type="Proteomes" id="UP000887159">
    <property type="component" value="Unassembled WGS sequence"/>
</dbReference>
<comment type="caution">
    <text evidence="1">The sequence shown here is derived from an EMBL/GenBank/DDBJ whole genome shotgun (WGS) entry which is preliminary data.</text>
</comment>
<proteinExistence type="predicted"/>
<evidence type="ECO:0000313" key="1">
    <source>
        <dbReference type="EMBL" id="GFY18652.1"/>
    </source>
</evidence>
<protein>
    <submittedName>
        <fullName evidence="1">Uncharacterized protein</fullName>
    </submittedName>
</protein>
<evidence type="ECO:0000313" key="2">
    <source>
        <dbReference type="Proteomes" id="UP000887159"/>
    </source>
</evidence>
<reference evidence="1" key="1">
    <citation type="submission" date="2020-08" db="EMBL/GenBank/DDBJ databases">
        <title>Multicomponent nature underlies the extraordinary mechanical properties of spider dragline silk.</title>
        <authorList>
            <person name="Kono N."/>
            <person name="Nakamura H."/>
            <person name="Mori M."/>
            <person name="Yoshida Y."/>
            <person name="Ohtoshi R."/>
            <person name="Malay A.D."/>
            <person name="Moran D.A.P."/>
            <person name="Tomita M."/>
            <person name="Numata K."/>
            <person name="Arakawa K."/>
        </authorList>
    </citation>
    <scope>NUCLEOTIDE SEQUENCE</scope>
</reference>
<dbReference type="EMBL" id="BMAU01021349">
    <property type="protein sequence ID" value="GFY18652.1"/>
    <property type="molecule type" value="Genomic_DNA"/>
</dbReference>
<accession>A0A8X6VHC2</accession>
<organism evidence="1 2">
    <name type="scientific">Trichonephila clavipes</name>
    <name type="common">Golden silk orbweaver</name>
    <name type="synonym">Nephila clavipes</name>
    <dbReference type="NCBI Taxonomy" id="2585209"/>
    <lineage>
        <taxon>Eukaryota</taxon>
        <taxon>Metazoa</taxon>
        <taxon>Ecdysozoa</taxon>
        <taxon>Arthropoda</taxon>
        <taxon>Chelicerata</taxon>
        <taxon>Arachnida</taxon>
        <taxon>Araneae</taxon>
        <taxon>Araneomorphae</taxon>
        <taxon>Entelegynae</taxon>
        <taxon>Araneoidea</taxon>
        <taxon>Nephilidae</taxon>
        <taxon>Trichonephila</taxon>
    </lineage>
</organism>
<name>A0A8X6VHC2_TRICX</name>
<dbReference type="AlphaFoldDB" id="A0A8X6VHC2"/>
<gene>
    <name evidence="1" type="ORF">TNCV_2398771</name>
</gene>
<sequence length="87" mass="9852">MLQEEAGFVSKHNVVAFRCPRQPFIALWAAQTPMGFSHLYTKQWMPCGHSPLIEMVQNGISRHPMMSKRQNLLSYGLLCAHNAPVIT</sequence>
<keyword evidence="2" id="KW-1185">Reference proteome</keyword>